<evidence type="ECO:0000259" key="12">
    <source>
        <dbReference type="Pfam" id="PF03007"/>
    </source>
</evidence>
<feature type="domain" description="O-acyltransferase WSD1 C-terminal" evidence="13">
    <location>
        <begin position="306"/>
        <end position="451"/>
    </location>
</feature>
<evidence type="ECO:0000256" key="8">
    <source>
        <dbReference type="ARBA" id="ARBA00023098"/>
    </source>
</evidence>
<comment type="catalytic activity">
    <reaction evidence="10 11">
        <text>an acyl-CoA + a 1,2-diacyl-sn-glycerol = a triacyl-sn-glycerol + CoA</text>
        <dbReference type="Rhea" id="RHEA:10868"/>
        <dbReference type="ChEBI" id="CHEBI:17815"/>
        <dbReference type="ChEBI" id="CHEBI:57287"/>
        <dbReference type="ChEBI" id="CHEBI:58342"/>
        <dbReference type="ChEBI" id="CHEBI:64615"/>
        <dbReference type="EC" id="2.3.1.20"/>
    </reaction>
</comment>
<proteinExistence type="inferred from homology"/>
<keyword evidence="9 11" id="KW-0012">Acyltransferase</keyword>
<keyword evidence="15" id="KW-1185">Reference proteome</keyword>
<evidence type="ECO:0000256" key="1">
    <source>
        <dbReference type="ARBA" id="ARBA00004771"/>
    </source>
</evidence>
<evidence type="ECO:0000256" key="2">
    <source>
        <dbReference type="ARBA" id="ARBA00005189"/>
    </source>
</evidence>
<reference evidence="14 15" key="1">
    <citation type="journal article" date="2019" name="Int. J. Syst. Evol. Microbiol.">
        <title>The Global Catalogue of Microorganisms (GCM) 10K type strain sequencing project: providing services to taxonomists for standard genome sequencing and annotation.</title>
        <authorList>
            <consortium name="The Broad Institute Genomics Platform"/>
            <consortium name="The Broad Institute Genome Sequencing Center for Infectious Disease"/>
            <person name="Wu L."/>
            <person name="Ma J."/>
        </authorList>
    </citation>
    <scope>NUCLEOTIDE SEQUENCE [LARGE SCALE GENOMIC DNA]</scope>
    <source>
        <strain evidence="14 15">JCM 14718</strain>
    </source>
</reference>
<evidence type="ECO:0000256" key="6">
    <source>
        <dbReference type="ARBA" id="ARBA00022679"/>
    </source>
</evidence>
<dbReference type="InterPro" id="IPR014292">
    <property type="entry name" value="Acyl_transf_WS/DGAT"/>
</dbReference>
<dbReference type="RefSeq" id="WP_425551883.1">
    <property type="nucleotide sequence ID" value="NZ_BAAANY010000002.1"/>
</dbReference>
<evidence type="ECO:0000256" key="9">
    <source>
        <dbReference type="ARBA" id="ARBA00023315"/>
    </source>
</evidence>
<evidence type="ECO:0000256" key="11">
    <source>
        <dbReference type="RuleBase" id="RU361241"/>
    </source>
</evidence>
<dbReference type="PANTHER" id="PTHR31650:SF1">
    <property type="entry name" value="WAX ESTER SYNTHASE_DIACYLGLYCEROL ACYLTRANSFERASE 4-RELATED"/>
    <property type="match status" value="1"/>
</dbReference>
<sequence>MMPMPITDAMFLLLESREHPLHVGGLQLYDVPDGAGPDYVYELYRQMLGAAEAQPLYRQRPRRSLASFGQWGWQDDDELDLEYHVRLSALPRPGKVRQLLELVSRLHGSLLDRHRPLWEFHLIDGLEGNRYATYTKVHHALVDGASAVRQLVRMMTTDPDDLDCLPFWAARPKSRSHAVNGVDLSDRLSAVAGGVSDALGIGPAVVRTALRTIQEQAATLPFQAPKTVLNVSIGGARRFAAQSWSLDRIRELGKRSGSTVNDIALAMSAGALRRYLLELNALPAAPLVAMVPVSLRGARLKSDATGNAVGTILCSLATDIPDPAVRLEQIMAAMSTSKEMYAELTPLQITALSALMVGGVGLAPLPGITRLTPPPFNLIISNVPGPTEDMYFNGAKLSGTYPVSFLLDGQAMNITLTSHAGSLDFGIVGCRRSLPHLQHLLGHLDAALEELERAVS</sequence>
<dbReference type="EC" id="2.3.1.20" evidence="4 11"/>
<name>A0ABN2FWN0_9ACTN</name>
<evidence type="ECO:0000259" key="13">
    <source>
        <dbReference type="Pfam" id="PF06974"/>
    </source>
</evidence>
<evidence type="ECO:0000256" key="10">
    <source>
        <dbReference type="ARBA" id="ARBA00048109"/>
    </source>
</evidence>
<keyword evidence="7 11" id="KW-0319">Glycerol metabolism</keyword>
<dbReference type="InterPro" id="IPR004255">
    <property type="entry name" value="O-acyltransferase_WSD1_N"/>
</dbReference>
<accession>A0ABN2FWN0</accession>
<organism evidence="14 15">
    <name type="scientific">Fodinicola feengrottensis</name>
    <dbReference type="NCBI Taxonomy" id="435914"/>
    <lineage>
        <taxon>Bacteria</taxon>
        <taxon>Bacillati</taxon>
        <taxon>Actinomycetota</taxon>
        <taxon>Actinomycetes</taxon>
        <taxon>Mycobacteriales</taxon>
        <taxon>Fodinicola</taxon>
    </lineage>
</organism>
<evidence type="ECO:0000256" key="7">
    <source>
        <dbReference type="ARBA" id="ARBA00022798"/>
    </source>
</evidence>
<keyword evidence="6 11" id="KW-0808">Transferase</keyword>
<keyword evidence="5 11" id="KW-0444">Lipid biosynthesis</keyword>
<dbReference type="NCBIfam" id="TIGR02946">
    <property type="entry name" value="acyl_WS_DGAT"/>
    <property type="match status" value="1"/>
</dbReference>
<evidence type="ECO:0000313" key="14">
    <source>
        <dbReference type="EMBL" id="GAA1661076.1"/>
    </source>
</evidence>
<comment type="pathway">
    <text evidence="1 11">Glycerolipid metabolism; triacylglycerol biosynthesis.</text>
</comment>
<dbReference type="Proteomes" id="UP001500618">
    <property type="component" value="Unassembled WGS sequence"/>
</dbReference>
<protein>
    <recommendedName>
        <fullName evidence="4 11">Diacylglycerol O-acyltransferase</fullName>
        <ecNumber evidence="4 11">2.3.1.20</ecNumber>
    </recommendedName>
</protein>
<evidence type="ECO:0000256" key="4">
    <source>
        <dbReference type="ARBA" id="ARBA00013244"/>
    </source>
</evidence>
<comment type="caution">
    <text evidence="14">The sequence shown here is derived from an EMBL/GenBank/DDBJ whole genome shotgun (WGS) entry which is preliminary data.</text>
</comment>
<dbReference type="Pfam" id="PF06974">
    <property type="entry name" value="WS_DGAT_C"/>
    <property type="match status" value="1"/>
</dbReference>
<evidence type="ECO:0000313" key="15">
    <source>
        <dbReference type="Proteomes" id="UP001500618"/>
    </source>
</evidence>
<dbReference type="EMBL" id="BAAANY010000002">
    <property type="protein sequence ID" value="GAA1661076.1"/>
    <property type="molecule type" value="Genomic_DNA"/>
</dbReference>
<comment type="similarity">
    <text evidence="3 11">Belongs to the long-chain O-acyltransferase family.</text>
</comment>
<evidence type="ECO:0000256" key="5">
    <source>
        <dbReference type="ARBA" id="ARBA00022516"/>
    </source>
</evidence>
<feature type="domain" description="O-acyltransferase WSD1-like N-terminal" evidence="12">
    <location>
        <begin position="7"/>
        <end position="263"/>
    </location>
</feature>
<gene>
    <name evidence="14" type="ORF">GCM10009765_08150</name>
</gene>
<keyword evidence="8 11" id="KW-0443">Lipid metabolism</keyword>
<dbReference type="InterPro" id="IPR009721">
    <property type="entry name" value="O-acyltransferase_WSD1_C"/>
</dbReference>
<dbReference type="InterPro" id="IPR045034">
    <property type="entry name" value="O-acyltransferase_WSD1-like"/>
</dbReference>
<evidence type="ECO:0000256" key="3">
    <source>
        <dbReference type="ARBA" id="ARBA00009587"/>
    </source>
</evidence>
<dbReference type="Pfam" id="PF03007">
    <property type="entry name" value="WS_DGAT_cat"/>
    <property type="match status" value="1"/>
</dbReference>
<dbReference type="SUPFAM" id="SSF52777">
    <property type="entry name" value="CoA-dependent acyltransferases"/>
    <property type="match status" value="1"/>
</dbReference>
<comment type="pathway">
    <text evidence="2">Lipid metabolism.</text>
</comment>
<dbReference type="PANTHER" id="PTHR31650">
    <property type="entry name" value="O-ACYLTRANSFERASE (WSD1-LIKE) FAMILY PROTEIN"/>
    <property type="match status" value="1"/>
</dbReference>